<dbReference type="GO" id="GO:0004527">
    <property type="term" value="F:exonuclease activity"/>
    <property type="evidence" value="ECO:0007669"/>
    <property type="project" value="UniProtKB-KW"/>
</dbReference>
<evidence type="ECO:0000313" key="4">
    <source>
        <dbReference type="Proteomes" id="UP001256711"/>
    </source>
</evidence>
<name>A0AAW8TYH7_9ENTE</name>
<reference evidence="3" key="1">
    <citation type="submission" date="2023-03" db="EMBL/GenBank/DDBJ databases">
        <authorList>
            <person name="Shen W."/>
            <person name="Cai J."/>
        </authorList>
    </citation>
    <scope>NUCLEOTIDE SEQUENCE</scope>
    <source>
        <strain evidence="3">B226-2</strain>
    </source>
</reference>
<dbReference type="InterPro" id="IPR014576">
    <property type="entry name" value="Pesterase_YhaO"/>
</dbReference>
<dbReference type="PANTHER" id="PTHR30337">
    <property type="entry name" value="COMPONENT OF ATP-DEPENDENT DSDNA EXONUCLEASE"/>
    <property type="match status" value="1"/>
</dbReference>
<feature type="domain" description="Calcineurin-like phosphoesterase" evidence="2">
    <location>
        <begin position="2"/>
        <end position="197"/>
    </location>
</feature>
<dbReference type="PIRSF" id="PIRSF033091">
    <property type="entry name" value="Pesterase_YhaO"/>
    <property type="match status" value="1"/>
</dbReference>
<keyword evidence="1" id="KW-0378">Hydrolase</keyword>
<dbReference type="SUPFAM" id="SSF56300">
    <property type="entry name" value="Metallo-dependent phosphatases"/>
    <property type="match status" value="1"/>
</dbReference>
<evidence type="ECO:0000259" key="2">
    <source>
        <dbReference type="Pfam" id="PF00149"/>
    </source>
</evidence>
<dbReference type="InterPro" id="IPR004843">
    <property type="entry name" value="Calcineurin-like_PHP"/>
</dbReference>
<evidence type="ECO:0000256" key="1">
    <source>
        <dbReference type="ARBA" id="ARBA00022801"/>
    </source>
</evidence>
<proteinExistence type="predicted"/>
<keyword evidence="3" id="KW-0540">Nuclease</keyword>
<dbReference type="AlphaFoldDB" id="A0AAW8TYH7"/>
<keyword evidence="3" id="KW-0269">Exonuclease</keyword>
<dbReference type="InterPro" id="IPR029052">
    <property type="entry name" value="Metallo-depent_PP-like"/>
</dbReference>
<dbReference type="Gene3D" id="3.60.21.10">
    <property type="match status" value="1"/>
</dbReference>
<dbReference type="Proteomes" id="UP001256711">
    <property type="component" value="Unassembled WGS sequence"/>
</dbReference>
<organism evidence="3 4">
    <name type="scientific">Enterococcus asini</name>
    <dbReference type="NCBI Taxonomy" id="57732"/>
    <lineage>
        <taxon>Bacteria</taxon>
        <taxon>Bacillati</taxon>
        <taxon>Bacillota</taxon>
        <taxon>Bacilli</taxon>
        <taxon>Lactobacillales</taxon>
        <taxon>Enterococcaceae</taxon>
        <taxon>Enterococcus</taxon>
    </lineage>
</organism>
<dbReference type="InterPro" id="IPR050535">
    <property type="entry name" value="DNA_Repair-Maintenance_Comp"/>
</dbReference>
<dbReference type="InterPro" id="IPR041796">
    <property type="entry name" value="Mre11_N"/>
</dbReference>
<gene>
    <name evidence="3" type="ORF">P7H43_03610</name>
</gene>
<comment type="caution">
    <text evidence="3">The sequence shown here is derived from an EMBL/GenBank/DDBJ whole genome shotgun (WGS) entry which is preliminary data.</text>
</comment>
<dbReference type="CDD" id="cd00840">
    <property type="entry name" value="MPP_Mre11_N"/>
    <property type="match status" value="1"/>
</dbReference>
<dbReference type="RefSeq" id="WP_311835058.1">
    <property type="nucleotide sequence ID" value="NZ_JARQBJ010000002.1"/>
</dbReference>
<evidence type="ECO:0000313" key="3">
    <source>
        <dbReference type="EMBL" id="MDT2809559.1"/>
    </source>
</evidence>
<dbReference type="EMBL" id="JARQBJ010000002">
    <property type="protein sequence ID" value="MDT2809559.1"/>
    <property type="molecule type" value="Genomic_DNA"/>
</dbReference>
<dbReference type="Pfam" id="PF00149">
    <property type="entry name" value="Metallophos"/>
    <property type="match status" value="1"/>
</dbReference>
<sequence length="401" mass="45186">MLRFIHGADLHFDRSFEGLTGLAPAASQRLPQINQEVLANIVEVACERKVDFVLLAGDTFHQSRPSLKAQGELLAAFHRLVAAEIPVYLIFGNHDYYDAQRYWFDFPDNVHLFTSSTVTSFSGTGQSGETYEITGFSYQERFETKNKLKEFPPRGSAVYQIGMYHGDTGGSQYAPFSLGEMREKGYDYWALGHIHVPTILSEHPPILYSGAPQGHTRKETEAGFVTYVELTPGSCHKEALPVASWLWQKIRLDVSHCRNQKELLAFVEAELTSLVIERPAFLQVVLDQVTGDNQTMNALANGEVQEYLNQVLWQQQPPRQIAKLQQAQTLTGKNRLPLPKNQVERILHLYQDPEIFGDLLQELALHPVAGNLLSKDEQYQATVLAAAEQLLATDFLLEDEE</sequence>
<accession>A0AAW8TYH7</accession>
<dbReference type="PANTHER" id="PTHR30337:SF7">
    <property type="entry name" value="PHOSPHOESTERASE"/>
    <property type="match status" value="1"/>
</dbReference>
<protein>
    <submittedName>
        <fullName evidence="3">DNA repair exonuclease</fullName>
    </submittedName>
</protein>